<dbReference type="RefSeq" id="XP_040765481.1">
    <property type="nucleotide sequence ID" value="XM_040905663.1"/>
</dbReference>
<dbReference type="OrthoDB" id="3222645at2759"/>
<feature type="compositionally biased region" description="Basic and acidic residues" evidence="1">
    <location>
        <begin position="45"/>
        <end position="89"/>
    </location>
</feature>
<protein>
    <submittedName>
        <fullName evidence="2">Uncharacterized protein</fullName>
    </submittedName>
</protein>
<accession>A0A165ETQ8</accession>
<dbReference type="GeneID" id="63822693"/>
<dbReference type="InParanoid" id="A0A165ETQ8"/>
<evidence type="ECO:0000313" key="3">
    <source>
        <dbReference type="Proteomes" id="UP000076871"/>
    </source>
</evidence>
<feature type="region of interest" description="Disordered" evidence="1">
    <location>
        <begin position="29"/>
        <end position="89"/>
    </location>
</feature>
<organism evidence="2 3">
    <name type="scientific">Laetiporus sulphureus 93-53</name>
    <dbReference type="NCBI Taxonomy" id="1314785"/>
    <lineage>
        <taxon>Eukaryota</taxon>
        <taxon>Fungi</taxon>
        <taxon>Dikarya</taxon>
        <taxon>Basidiomycota</taxon>
        <taxon>Agaricomycotina</taxon>
        <taxon>Agaricomycetes</taxon>
        <taxon>Polyporales</taxon>
        <taxon>Laetiporus</taxon>
    </lineage>
</organism>
<gene>
    <name evidence="2" type="ORF">LAESUDRAFT_677624</name>
</gene>
<keyword evidence="3" id="KW-1185">Reference proteome</keyword>
<proteinExistence type="predicted"/>
<evidence type="ECO:0000313" key="2">
    <source>
        <dbReference type="EMBL" id="KZT07741.1"/>
    </source>
</evidence>
<name>A0A165ETQ8_9APHY</name>
<reference evidence="2 3" key="1">
    <citation type="journal article" date="2016" name="Mol. Biol. Evol.">
        <title>Comparative Genomics of Early-Diverging Mushroom-Forming Fungi Provides Insights into the Origins of Lignocellulose Decay Capabilities.</title>
        <authorList>
            <person name="Nagy L.G."/>
            <person name="Riley R."/>
            <person name="Tritt A."/>
            <person name="Adam C."/>
            <person name="Daum C."/>
            <person name="Floudas D."/>
            <person name="Sun H."/>
            <person name="Yadav J.S."/>
            <person name="Pangilinan J."/>
            <person name="Larsson K.H."/>
            <person name="Matsuura K."/>
            <person name="Barry K."/>
            <person name="Labutti K."/>
            <person name="Kuo R."/>
            <person name="Ohm R.A."/>
            <person name="Bhattacharya S.S."/>
            <person name="Shirouzu T."/>
            <person name="Yoshinaga Y."/>
            <person name="Martin F.M."/>
            <person name="Grigoriev I.V."/>
            <person name="Hibbett D.S."/>
        </authorList>
    </citation>
    <scope>NUCLEOTIDE SEQUENCE [LARGE SCALE GENOMIC DNA]</scope>
    <source>
        <strain evidence="2 3">93-53</strain>
    </source>
</reference>
<sequence>MSTFWNSLDWILPSLRVIDDLDDRLSDDGGSVVSTHPRSHYGGQHPHDLRREGTRQRDRKREQKRERVSETEHHHERDRRRIQGLERENATLQQRVTSLETDLRSARQTIATYTLLSSANLPSSSEEPVNRNDCAPDPANLRTAYDSLLSSYSLTRRALQERTEEVASLKSFLSKTDEWSGAQLIQALHDLNFEIVQLAASVAEEFASSFDRRHDFIRQSDRDLINTALGPAMTDLLATRNHASDPTLVQFAIQGWEIFCMGRVLNAFCFGLPAEIDHFLNNVFDQMHRAGPQPTASRWRALAYQHARVLLAPWPTDSGSMSPALRTLKETNLRGILAILALSGCTDSRGVRRDPLRSRFGDLLARISEHAEHIASVVKQRMMSSVFETTWVNAKGARPPTGASKDSETNCEMWFDWQTMDNVYAGYGSEHSKVLCTVEFGLIRVTRVDPADSEDAQAHMQESTEVNEHTDLIPNGKGAVINGQSIHSDDKLVRSILLKPRVVLESVGGILWHEAR</sequence>
<dbReference type="EMBL" id="KV427618">
    <property type="protein sequence ID" value="KZT07741.1"/>
    <property type="molecule type" value="Genomic_DNA"/>
</dbReference>
<evidence type="ECO:0000256" key="1">
    <source>
        <dbReference type="SAM" id="MobiDB-lite"/>
    </source>
</evidence>
<dbReference type="Proteomes" id="UP000076871">
    <property type="component" value="Unassembled WGS sequence"/>
</dbReference>
<dbReference type="AlphaFoldDB" id="A0A165ETQ8"/>
<dbReference type="STRING" id="1314785.A0A165ETQ8"/>